<sequence length="141" mass="15510">MNASAISPNTTSAAPQSELRDRFDQFVGESLFGQMLQGMRKSLGKPAYFHGGRAEEVFQSQLDQLLVEKISDASAEQITEPMYELFSANMGQRHASSELPTVVNEQEAKDAIGQLDNLKRQTESLDSQADSTILSKLDLSI</sequence>
<dbReference type="OrthoDB" id="280272at2"/>
<dbReference type="InterPro" id="IPR019301">
    <property type="entry name" value="Flagellar_prot_FlgJ_N"/>
</dbReference>
<evidence type="ECO:0000313" key="3">
    <source>
        <dbReference type="Proteomes" id="UP000239388"/>
    </source>
</evidence>
<evidence type="ECO:0000313" key="2">
    <source>
        <dbReference type="EMBL" id="PQO33765.1"/>
    </source>
</evidence>
<organism evidence="2 3">
    <name type="scientific">Blastopirellula marina</name>
    <dbReference type="NCBI Taxonomy" id="124"/>
    <lineage>
        <taxon>Bacteria</taxon>
        <taxon>Pseudomonadati</taxon>
        <taxon>Planctomycetota</taxon>
        <taxon>Planctomycetia</taxon>
        <taxon>Pirellulales</taxon>
        <taxon>Pirellulaceae</taxon>
        <taxon>Blastopirellula</taxon>
    </lineage>
</organism>
<evidence type="ECO:0000259" key="1">
    <source>
        <dbReference type="Pfam" id="PF10135"/>
    </source>
</evidence>
<feature type="domain" description="Flagellar protein FlgJ N-terminal" evidence="1">
    <location>
        <begin position="39"/>
        <end position="73"/>
    </location>
</feature>
<dbReference type="Proteomes" id="UP000239388">
    <property type="component" value="Unassembled WGS sequence"/>
</dbReference>
<name>A0A2S8FNJ3_9BACT</name>
<dbReference type="AlphaFoldDB" id="A0A2S8FNJ3"/>
<protein>
    <recommendedName>
        <fullName evidence="1">Flagellar protein FlgJ N-terminal domain-containing protein</fullName>
    </recommendedName>
</protein>
<comment type="caution">
    <text evidence="2">The sequence shown here is derived from an EMBL/GenBank/DDBJ whole genome shotgun (WGS) entry which is preliminary data.</text>
</comment>
<accession>A0A2S8FNJ3</accession>
<reference evidence="2 3" key="1">
    <citation type="submission" date="2018-02" db="EMBL/GenBank/DDBJ databases">
        <title>Comparative genomes isolates from brazilian mangrove.</title>
        <authorList>
            <person name="Araujo J.E."/>
            <person name="Taketani R.G."/>
            <person name="Silva M.C.P."/>
            <person name="Loureco M.V."/>
            <person name="Andreote F.D."/>
        </authorList>
    </citation>
    <scope>NUCLEOTIDE SEQUENCE [LARGE SCALE GENOMIC DNA]</scope>
    <source>
        <strain evidence="2 3">NAP PRIS-MGV</strain>
    </source>
</reference>
<dbReference type="RefSeq" id="WP_105355494.1">
    <property type="nucleotide sequence ID" value="NZ_PUIB01000017.1"/>
</dbReference>
<dbReference type="Pfam" id="PF10135">
    <property type="entry name" value="Rod-binding"/>
    <property type="match status" value="1"/>
</dbReference>
<dbReference type="EMBL" id="PUIB01000017">
    <property type="protein sequence ID" value="PQO33765.1"/>
    <property type="molecule type" value="Genomic_DNA"/>
</dbReference>
<proteinExistence type="predicted"/>
<gene>
    <name evidence="2" type="ORF">C5Y98_16170</name>
</gene>